<dbReference type="Proteomes" id="UP001251374">
    <property type="component" value="Unassembled WGS sequence"/>
</dbReference>
<keyword evidence="4" id="KW-0808">Transferase</keyword>
<dbReference type="Pfam" id="PF03734">
    <property type="entry name" value="YkuD"/>
    <property type="match status" value="1"/>
</dbReference>
<feature type="active site" description="Proton donor/acceptor" evidence="9">
    <location>
        <position position="216"/>
    </location>
</feature>
<dbReference type="InterPro" id="IPR018392">
    <property type="entry name" value="LysM"/>
</dbReference>
<evidence type="ECO:0000256" key="4">
    <source>
        <dbReference type="ARBA" id="ARBA00022679"/>
    </source>
</evidence>
<organism evidence="13 14">
    <name type="scientific">Franzmannia qiaohouensis</name>
    <dbReference type="NCBI Taxonomy" id="1329370"/>
    <lineage>
        <taxon>Bacteria</taxon>
        <taxon>Pseudomonadati</taxon>
        <taxon>Pseudomonadota</taxon>
        <taxon>Gammaproteobacteria</taxon>
        <taxon>Oceanospirillales</taxon>
        <taxon>Halomonadaceae</taxon>
        <taxon>Franzmannia</taxon>
    </lineage>
</organism>
<keyword evidence="3" id="KW-0328">Glycosyltransferase</keyword>
<evidence type="ECO:0000256" key="8">
    <source>
        <dbReference type="ARBA" id="ARBA00023316"/>
    </source>
</evidence>
<dbReference type="PANTHER" id="PTHR30582:SF24">
    <property type="entry name" value="L,D-TRANSPEPTIDASE ERFK_SRFK-RELATED"/>
    <property type="match status" value="1"/>
</dbReference>
<dbReference type="PROSITE" id="PS52029">
    <property type="entry name" value="LD_TPASE"/>
    <property type="match status" value="1"/>
</dbReference>
<dbReference type="InterPro" id="IPR050979">
    <property type="entry name" value="LD-transpeptidase"/>
</dbReference>
<evidence type="ECO:0000256" key="11">
    <source>
        <dbReference type="SAM" id="SignalP"/>
    </source>
</evidence>
<evidence type="ECO:0000256" key="6">
    <source>
        <dbReference type="ARBA" id="ARBA00022960"/>
    </source>
</evidence>
<dbReference type="SUPFAM" id="SSF141523">
    <property type="entry name" value="L,D-transpeptidase catalytic domain-like"/>
    <property type="match status" value="1"/>
</dbReference>
<dbReference type="InterPro" id="IPR038063">
    <property type="entry name" value="Transpep_catalytic_dom"/>
</dbReference>
<comment type="pathway">
    <text evidence="1 9">Cell wall biogenesis; peptidoglycan biosynthesis.</text>
</comment>
<keyword evidence="11" id="KW-0732">Signal</keyword>
<keyword evidence="6 9" id="KW-0133">Cell shape</keyword>
<evidence type="ECO:0000256" key="10">
    <source>
        <dbReference type="SAM" id="MobiDB-lite"/>
    </source>
</evidence>
<name>A0ABU1HIH0_9GAMM</name>
<comment type="similarity">
    <text evidence="2">Belongs to the YkuD family.</text>
</comment>
<evidence type="ECO:0000313" key="14">
    <source>
        <dbReference type="Proteomes" id="UP001251374"/>
    </source>
</evidence>
<evidence type="ECO:0000256" key="5">
    <source>
        <dbReference type="ARBA" id="ARBA00022801"/>
    </source>
</evidence>
<keyword evidence="5" id="KW-0378">Hydrolase</keyword>
<keyword evidence="7 9" id="KW-0573">Peptidoglycan synthesis</keyword>
<evidence type="ECO:0000256" key="9">
    <source>
        <dbReference type="PROSITE-ProRule" id="PRU01373"/>
    </source>
</evidence>
<feature type="signal peptide" evidence="11">
    <location>
        <begin position="1"/>
        <end position="36"/>
    </location>
</feature>
<feature type="active site" description="Nucleophile" evidence="9">
    <location>
        <position position="232"/>
    </location>
</feature>
<feature type="chain" id="PRO_5045566840" evidence="11">
    <location>
        <begin position="37"/>
        <end position="367"/>
    </location>
</feature>
<evidence type="ECO:0000259" key="12">
    <source>
        <dbReference type="PROSITE" id="PS52029"/>
    </source>
</evidence>
<comment type="caution">
    <text evidence="13">The sequence shown here is derived from an EMBL/GenBank/DDBJ whole genome shotgun (WGS) entry which is preliminary data.</text>
</comment>
<sequence length="367" mass="39842">MNETKPMNMHLTHGLSGRLRAALATALLAISPLALADAANGERPVGHYPIPERGDVIGSIQTVTAAKEDTLIDIGHRFGLGIEEMRRANPELSMWYPGEGAEVVLPTQHILPPGPRDGIVVNLPEMRLYYYPPTASGETPIVETYPISVGREGFATPVASTRTTMNIKDPHWAPPRSMREEAAARGEPPPAVVPPGPDNPLGRHAILLGLPSYLIHGTNQPDGVGMRASRGCIRMLPRDIESLYSRVPVGTAVHLINEPFKAGWDAEGTLLVQSFPLLDEQEGSFQPVLNALEMLASAFGDEQPPVDYARVRAEVEAPKGQPVAVLREAREETIEHADEPHPTPEGIYRHLGEPDNGLYQQLELAMG</sequence>
<gene>
    <name evidence="13" type="ORF">QC821_18510</name>
</gene>
<feature type="domain" description="L,D-TPase catalytic" evidence="12">
    <location>
        <begin position="117"/>
        <end position="256"/>
    </location>
</feature>
<dbReference type="Gene3D" id="2.40.440.10">
    <property type="entry name" value="L,D-transpeptidase catalytic domain-like"/>
    <property type="match status" value="1"/>
</dbReference>
<proteinExistence type="inferred from homology"/>
<reference evidence="13 14" key="1">
    <citation type="submission" date="2023-04" db="EMBL/GenBank/DDBJ databases">
        <title>A long-awaited taxogenomic arrangement of the family Halomonadaceae.</title>
        <authorList>
            <person name="De La Haba R."/>
            <person name="Chuvochina M."/>
            <person name="Wittouck S."/>
            <person name="Arahal D.R."/>
            <person name="Sanchez-Porro C."/>
            <person name="Hugenholtz P."/>
            <person name="Ventosa A."/>
        </authorList>
    </citation>
    <scope>NUCLEOTIDE SEQUENCE [LARGE SCALE GENOMIC DNA]</scope>
    <source>
        <strain evidence="13 14">DSM 26770</strain>
    </source>
</reference>
<evidence type="ECO:0000256" key="3">
    <source>
        <dbReference type="ARBA" id="ARBA00022676"/>
    </source>
</evidence>
<evidence type="ECO:0000256" key="2">
    <source>
        <dbReference type="ARBA" id="ARBA00005992"/>
    </source>
</evidence>
<dbReference type="CDD" id="cd16913">
    <property type="entry name" value="YkuD_like"/>
    <property type="match status" value="1"/>
</dbReference>
<dbReference type="CDD" id="cd00118">
    <property type="entry name" value="LysM"/>
    <property type="match status" value="1"/>
</dbReference>
<accession>A0ABU1HIH0</accession>
<feature type="region of interest" description="Disordered" evidence="10">
    <location>
        <begin position="166"/>
        <end position="190"/>
    </location>
</feature>
<protein>
    <submittedName>
        <fullName evidence="13">L,D-transpeptidase family protein</fullName>
    </submittedName>
</protein>
<dbReference type="InterPro" id="IPR005490">
    <property type="entry name" value="LD_TPept_cat_dom"/>
</dbReference>
<keyword evidence="14" id="KW-1185">Reference proteome</keyword>
<evidence type="ECO:0000256" key="1">
    <source>
        <dbReference type="ARBA" id="ARBA00004752"/>
    </source>
</evidence>
<evidence type="ECO:0000256" key="7">
    <source>
        <dbReference type="ARBA" id="ARBA00022984"/>
    </source>
</evidence>
<dbReference type="RefSeq" id="WP_309724498.1">
    <property type="nucleotide sequence ID" value="NZ_JARWAM010000016.1"/>
</dbReference>
<dbReference type="EMBL" id="JARWAM010000016">
    <property type="protein sequence ID" value="MDR5907276.1"/>
    <property type="molecule type" value="Genomic_DNA"/>
</dbReference>
<dbReference type="PANTHER" id="PTHR30582">
    <property type="entry name" value="L,D-TRANSPEPTIDASE"/>
    <property type="match status" value="1"/>
</dbReference>
<keyword evidence="8 9" id="KW-0961">Cell wall biogenesis/degradation</keyword>
<evidence type="ECO:0000313" key="13">
    <source>
        <dbReference type="EMBL" id="MDR5907276.1"/>
    </source>
</evidence>